<dbReference type="AlphaFoldDB" id="A0A438C9Y0"/>
<dbReference type="EMBL" id="QGNW01002402">
    <property type="protein sequence ID" value="RVW20065.1"/>
    <property type="molecule type" value="Genomic_DNA"/>
</dbReference>
<accession>A0A438C9Y0</accession>
<sequence length="68" mass="7779">MLTEEVDNKGGVANAFCMTLFELGEWRPSISGLSFEFLSSVDSKALEIPYSKEERKLTLKEEWQMLFA</sequence>
<gene>
    <name evidence="1" type="ORF">CK203_112509</name>
</gene>
<name>A0A438C9Y0_VITVI</name>
<evidence type="ECO:0000313" key="1">
    <source>
        <dbReference type="EMBL" id="RVW20065.1"/>
    </source>
</evidence>
<proteinExistence type="predicted"/>
<evidence type="ECO:0000313" key="2">
    <source>
        <dbReference type="Proteomes" id="UP000288805"/>
    </source>
</evidence>
<organism evidence="1 2">
    <name type="scientific">Vitis vinifera</name>
    <name type="common">Grape</name>
    <dbReference type="NCBI Taxonomy" id="29760"/>
    <lineage>
        <taxon>Eukaryota</taxon>
        <taxon>Viridiplantae</taxon>
        <taxon>Streptophyta</taxon>
        <taxon>Embryophyta</taxon>
        <taxon>Tracheophyta</taxon>
        <taxon>Spermatophyta</taxon>
        <taxon>Magnoliopsida</taxon>
        <taxon>eudicotyledons</taxon>
        <taxon>Gunneridae</taxon>
        <taxon>Pentapetalae</taxon>
        <taxon>rosids</taxon>
        <taxon>Vitales</taxon>
        <taxon>Vitaceae</taxon>
        <taxon>Viteae</taxon>
        <taxon>Vitis</taxon>
    </lineage>
</organism>
<reference evidence="1 2" key="1">
    <citation type="journal article" date="2018" name="PLoS Genet.">
        <title>Population sequencing reveals clonal diversity and ancestral inbreeding in the grapevine cultivar Chardonnay.</title>
        <authorList>
            <person name="Roach M.J."/>
            <person name="Johnson D.L."/>
            <person name="Bohlmann J."/>
            <person name="van Vuuren H.J."/>
            <person name="Jones S.J."/>
            <person name="Pretorius I.S."/>
            <person name="Schmidt S.A."/>
            <person name="Borneman A.R."/>
        </authorList>
    </citation>
    <scope>NUCLEOTIDE SEQUENCE [LARGE SCALE GENOMIC DNA]</scope>
    <source>
        <strain evidence="2">cv. Chardonnay</strain>
        <tissue evidence="1">Leaf</tissue>
    </source>
</reference>
<protein>
    <submittedName>
        <fullName evidence="1">Uncharacterized protein</fullName>
    </submittedName>
</protein>
<comment type="caution">
    <text evidence="1">The sequence shown here is derived from an EMBL/GenBank/DDBJ whole genome shotgun (WGS) entry which is preliminary data.</text>
</comment>
<dbReference type="Proteomes" id="UP000288805">
    <property type="component" value="Unassembled WGS sequence"/>
</dbReference>